<evidence type="ECO:0000313" key="1">
    <source>
        <dbReference type="EMBL" id="WXB02782.1"/>
    </source>
</evidence>
<name>A0ABZ2KVS6_9BACT</name>
<proteinExistence type="predicted"/>
<evidence type="ECO:0000313" key="2">
    <source>
        <dbReference type="Proteomes" id="UP001374803"/>
    </source>
</evidence>
<sequence>MLLAGSLLFACSLEYLSRDFGKNGGGGDISDAGGSDQGQGAPGGSYCATLSHQATFCDDFEKGLDPSWRTTAEGGGSVLPAKRAAAIRVPSGGTNAYAYLEKDFTQKAGGVSLEFALTAPSLAGQSKAYETVRIELPNGGGTSQISLTLEDDSDTPDHLAARVKEHHRYADGGIKDSGFGVKVPFPIDSVVRVSLEITFGTPTRVVVAFDGSTNEGNLAVVISPASSAKVLLGIVQPELTNNGWDLLVDDVVIDLLAP</sequence>
<gene>
    <name evidence="1" type="ORF">LVJ94_38455</name>
</gene>
<dbReference type="EMBL" id="CP089983">
    <property type="protein sequence ID" value="WXB02782.1"/>
    <property type="molecule type" value="Genomic_DNA"/>
</dbReference>
<dbReference type="RefSeq" id="WP_394832410.1">
    <property type="nucleotide sequence ID" value="NZ_CP089929.1"/>
</dbReference>
<organism evidence="1 2">
    <name type="scientific">Pendulispora rubella</name>
    <dbReference type="NCBI Taxonomy" id="2741070"/>
    <lineage>
        <taxon>Bacteria</taxon>
        <taxon>Pseudomonadati</taxon>
        <taxon>Myxococcota</taxon>
        <taxon>Myxococcia</taxon>
        <taxon>Myxococcales</taxon>
        <taxon>Sorangiineae</taxon>
        <taxon>Pendulisporaceae</taxon>
        <taxon>Pendulispora</taxon>
    </lineage>
</organism>
<protein>
    <submittedName>
        <fullName evidence="1">Uncharacterized protein</fullName>
    </submittedName>
</protein>
<accession>A0ABZ2KVS6</accession>
<reference evidence="1" key="1">
    <citation type="submission" date="2021-12" db="EMBL/GenBank/DDBJ databases">
        <title>Discovery of the Pendulisporaceae a myxobacterial family with distinct sporulation behavior and unique specialized metabolism.</title>
        <authorList>
            <person name="Garcia R."/>
            <person name="Popoff A."/>
            <person name="Bader C.D."/>
            <person name="Loehr J."/>
            <person name="Walesch S."/>
            <person name="Walt C."/>
            <person name="Boldt J."/>
            <person name="Bunk B."/>
            <person name="Haeckl F.J.F.P.J."/>
            <person name="Gunesch A.P."/>
            <person name="Birkelbach J."/>
            <person name="Nuebel U."/>
            <person name="Pietschmann T."/>
            <person name="Bach T."/>
            <person name="Mueller R."/>
        </authorList>
    </citation>
    <scope>NUCLEOTIDE SEQUENCE</scope>
    <source>
        <strain evidence="1">MSr11367</strain>
    </source>
</reference>
<dbReference type="Proteomes" id="UP001374803">
    <property type="component" value="Chromosome"/>
</dbReference>
<keyword evidence="2" id="KW-1185">Reference proteome</keyword>